<name>A0A645HAS5_9ZZZZ</name>
<accession>A0A645HAS5</accession>
<organism evidence="1">
    <name type="scientific">bioreactor metagenome</name>
    <dbReference type="NCBI Taxonomy" id="1076179"/>
    <lineage>
        <taxon>unclassified sequences</taxon>
        <taxon>metagenomes</taxon>
        <taxon>ecological metagenomes</taxon>
    </lineage>
</organism>
<evidence type="ECO:0000313" key="1">
    <source>
        <dbReference type="EMBL" id="MPN35462.1"/>
    </source>
</evidence>
<gene>
    <name evidence="1" type="ORF">SDC9_182960</name>
</gene>
<dbReference type="EMBL" id="VSSQ01089060">
    <property type="protein sequence ID" value="MPN35462.1"/>
    <property type="molecule type" value="Genomic_DNA"/>
</dbReference>
<dbReference type="AlphaFoldDB" id="A0A645HAS5"/>
<proteinExistence type="predicted"/>
<protein>
    <submittedName>
        <fullName evidence="1">Uncharacterized protein</fullName>
    </submittedName>
</protein>
<comment type="caution">
    <text evidence="1">The sequence shown here is derived from an EMBL/GenBank/DDBJ whole genome shotgun (WGS) entry which is preliminary data.</text>
</comment>
<reference evidence="1" key="1">
    <citation type="submission" date="2019-08" db="EMBL/GenBank/DDBJ databases">
        <authorList>
            <person name="Kucharzyk K."/>
            <person name="Murdoch R.W."/>
            <person name="Higgins S."/>
            <person name="Loffler F."/>
        </authorList>
    </citation>
    <scope>NUCLEOTIDE SEQUENCE</scope>
</reference>
<sequence>MGHIVGVCSKVGRLTSGVVAHKAKFVQTTIRVIGCFGRGAEPEIIIEPFRNRCFLPTGTRSCKVVLGDIRGDVFHFANTAIANQLARASNDRV</sequence>